<name>A0A448V4P2_BARVI</name>
<dbReference type="EMBL" id="LR134529">
    <property type="protein sequence ID" value="VEJ44740.1"/>
    <property type="molecule type" value="Genomic_DNA"/>
</dbReference>
<evidence type="ECO:0000313" key="1">
    <source>
        <dbReference type="EMBL" id="VEJ44740.1"/>
    </source>
</evidence>
<reference evidence="1 2" key="1">
    <citation type="submission" date="2018-12" db="EMBL/GenBank/DDBJ databases">
        <authorList>
            <consortium name="Pathogen Informatics"/>
        </authorList>
    </citation>
    <scope>NUCLEOTIDE SEQUENCE [LARGE SCALE GENOMIC DNA]</scope>
    <source>
        <strain evidence="1 2">NCTC12905</strain>
    </source>
</reference>
<dbReference type="AlphaFoldDB" id="A0A448V4P2"/>
<dbReference type="Proteomes" id="UP000274201">
    <property type="component" value="Chromosome"/>
</dbReference>
<evidence type="ECO:0000313" key="2">
    <source>
        <dbReference type="Proteomes" id="UP000274201"/>
    </source>
</evidence>
<proteinExistence type="predicted"/>
<gene>
    <name evidence="1" type="ORF">NCTC12905_00381</name>
</gene>
<protein>
    <submittedName>
        <fullName evidence="1">Uncharacterized protein</fullName>
    </submittedName>
</protein>
<accession>A0A448V4P2</accession>
<organism evidence="1 2">
    <name type="scientific">Bartonella vinsonii</name>
    <name type="common">Rochalimaea vinsonii</name>
    <dbReference type="NCBI Taxonomy" id="33047"/>
    <lineage>
        <taxon>Bacteria</taxon>
        <taxon>Pseudomonadati</taxon>
        <taxon>Pseudomonadota</taxon>
        <taxon>Alphaproteobacteria</taxon>
        <taxon>Hyphomicrobiales</taxon>
        <taxon>Bartonellaceae</taxon>
        <taxon>Bartonella</taxon>
    </lineage>
</organism>
<sequence length="49" mass="5627">MIAVQGTYFEEIKMTDMQSAISRVLFDLSISLLLRGTKIDLVRIRARLI</sequence>